<dbReference type="PANTHER" id="PTHR24112:SF9">
    <property type="entry name" value="PROTEIN PHOSPHATASE 1 REGULATORY SUBUNIT 37"/>
    <property type="match status" value="1"/>
</dbReference>
<dbReference type="SMART" id="SM00368">
    <property type="entry name" value="LRR_RI"/>
    <property type="match status" value="1"/>
</dbReference>
<keyword evidence="2" id="KW-0677">Repeat</keyword>
<keyword evidence="4" id="KW-1185">Reference proteome</keyword>
<keyword evidence="1" id="KW-0433">Leucine-rich repeat</keyword>
<dbReference type="SUPFAM" id="SSF52047">
    <property type="entry name" value="RNI-like"/>
    <property type="match status" value="1"/>
</dbReference>
<reference evidence="3 4" key="1">
    <citation type="journal article" date="2024" name="Insects">
        <title>An Improved Chromosome-Level Genome Assembly of the Firefly Pyrocoelia pectoralis.</title>
        <authorList>
            <person name="Fu X."/>
            <person name="Meyer-Rochow V.B."/>
            <person name="Ballantyne L."/>
            <person name="Zhu X."/>
        </authorList>
    </citation>
    <scope>NUCLEOTIDE SEQUENCE [LARGE SCALE GENOMIC DNA]</scope>
    <source>
        <strain evidence="3">XCY_ONT2</strain>
    </source>
</reference>
<evidence type="ECO:0000256" key="2">
    <source>
        <dbReference type="ARBA" id="ARBA00022737"/>
    </source>
</evidence>
<name>A0AAN7V3D6_9COLE</name>
<dbReference type="AlphaFoldDB" id="A0AAN7V3D6"/>
<dbReference type="Proteomes" id="UP001329430">
    <property type="component" value="Chromosome 9"/>
</dbReference>
<protein>
    <submittedName>
        <fullName evidence="3">Uncharacterized protein</fullName>
    </submittedName>
</protein>
<proteinExistence type="predicted"/>
<organism evidence="3 4">
    <name type="scientific">Pyrocoelia pectoralis</name>
    <dbReference type="NCBI Taxonomy" id="417401"/>
    <lineage>
        <taxon>Eukaryota</taxon>
        <taxon>Metazoa</taxon>
        <taxon>Ecdysozoa</taxon>
        <taxon>Arthropoda</taxon>
        <taxon>Hexapoda</taxon>
        <taxon>Insecta</taxon>
        <taxon>Pterygota</taxon>
        <taxon>Neoptera</taxon>
        <taxon>Endopterygota</taxon>
        <taxon>Coleoptera</taxon>
        <taxon>Polyphaga</taxon>
        <taxon>Elateriformia</taxon>
        <taxon>Elateroidea</taxon>
        <taxon>Lampyridae</taxon>
        <taxon>Lampyrinae</taxon>
        <taxon>Pyrocoelia</taxon>
    </lineage>
</organism>
<evidence type="ECO:0000313" key="4">
    <source>
        <dbReference type="Proteomes" id="UP001329430"/>
    </source>
</evidence>
<dbReference type="InterPro" id="IPR032675">
    <property type="entry name" value="LRR_dom_sf"/>
</dbReference>
<accession>A0AAN7V3D6</accession>
<comment type="caution">
    <text evidence="3">The sequence shown here is derived from an EMBL/GenBank/DDBJ whole genome shotgun (WGS) entry which is preliminary data.</text>
</comment>
<dbReference type="InterPro" id="IPR051279">
    <property type="entry name" value="PP1-Reg/Actin-Interact_Protein"/>
</dbReference>
<dbReference type="PANTHER" id="PTHR24112">
    <property type="entry name" value="LEUCINE-RICH REPEAT, ISOFORM F-RELATED"/>
    <property type="match status" value="1"/>
</dbReference>
<dbReference type="EMBL" id="JAVRBK010000009">
    <property type="protein sequence ID" value="KAK5639279.1"/>
    <property type="molecule type" value="Genomic_DNA"/>
</dbReference>
<gene>
    <name evidence="3" type="ORF">RI129_011771</name>
</gene>
<evidence type="ECO:0000256" key="1">
    <source>
        <dbReference type="ARBA" id="ARBA00022614"/>
    </source>
</evidence>
<sequence>MDLVGRQQDRLGSFYEETEVNTSLTYMDDGELKQDVELFQCGSATESDSENGPDHNLSLEDDSENVKCLEKAELNFNPNDPTKHSKKRVSFNGCLTEEINIDFRQLGFNCWSGVPKLTKDELLSEYRTICNQHHIDVEDEILTQLSVVQNNCDFSVTLNLLDTKITSEKLEIYERIFQLVNFNKLFINVDLLENEAIIEIFHMVEYYNSVKELILYGNCVHDCDLWASVAAAASNSDNDLTNISINELKISDGGLMLMFDNINENPHIEVLRFNGCQLNFTPTFSIATPLKNNQYLKELHLCNVELYYKETTILAVFIRDNYSLKVLNLSNNKVGDRGFKVLVKALVEQAHNNIGIAAFWLLTID</sequence>
<evidence type="ECO:0000313" key="3">
    <source>
        <dbReference type="EMBL" id="KAK5639279.1"/>
    </source>
</evidence>
<dbReference type="Gene3D" id="3.80.10.10">
    <property type="entry name" value="Ribonuclease Inhibitor"/>
    <property type="match status" value="1"/>
</dbReference>